<reference evidence="2" key="1">
    <citation type="submission" date="2013-07" db="EMBL/GenBank/DDBJ databases">
        <authorList>
            <person name="McIlroy S."/>
        </authorList>
    </citation>
    <scope>NUCLEOTIDE SEQUENCE [LARGE SCALE GENOMIC DNA]</scope>
    <source>
        <strain evidence="2">Run_A_D11</strain>
    </source>
</reference>
<keyword evidence="3" id="KW-1185">Reference proteome</keyword>
<accession>W6M6S2</accession>
<dbReference type="OrthoDB" id="8443503at2"/>
<dbReference type="AlphaFoldDB" id="W6M6S2"/>
<keyword evidence="1" id="KW-0472">Membrane</keyword>
<dbReference type="Pfam" id="PF14348">
    <property type="entry name" value="DtrJ-like"/>
    <property type="match status" value="1"/>
</dbReference>
<dbReference type="Proteomes" id="UP000035760">
    <property type="component" value="Unassembled WGS sequence"/>
</dbReference>
<name>W6M6S2_9GAMM</name>
<feature type="transmembrane region" description="Helical" evidence="1">
    <location>
        <begin position="150"/>
        <end position="174"/>
    </location>
</feature>
<dbReference type="EMBL" id="CBTJ020000034">
    <property type="protein sequence ID" value="CDI02329.1"/>
    <property type="molecule type" value="Genomic_DNA"/>
</dbReference>
<comment type="caution">
    <text evidence="2">The sequence shown here is derived from an EMBL/GenBank/DDBJ whole genome shotgun (WGS) entry which is preliminary data.</text>
</comment>
<organism evidence="2 3">
    <name type="scientific">Candidatus Competibacter denitrificans Run_A_D11</name>
    <dbReference type="NCBI Taxonomy" id="1400863"/>
    <lineage>
        <taxon>Bacteria</taxon>
        <taxon>Pseudomonadati</taxon>
        <taxon>Pseudomonadota</taxon>
        <taxon>Gammaproteobacteria</taxon>
        <taxon>Candidatus Competibacteraceae</taxon>
        <taxon>Candidatus Competibacter</taxon>
    </lineage>
</organism>
<dbReference type="InterPro" id="IPR022266">
    <property type="entry name" value="DtrJ-like"/>
</dbReference>
<keyword evidence="1" id="KW-0812">Transmembrane</keyword>
<evidence type="ECO:0000256" key="1">
    <source>
        <dbReference type="SAM" id="Phobius"/>
    </source>
</evidence>
<proteinExistence type="predicted"/>
<feature type="transmembrane region" description="Helical" evidence="1">
    <location>
        <begin position="20"/>
        <end position="40"/>
    </location>
</feature>
<protein>
    <submittedName>
        <fullName evidence="2">Integrating conjugative element protein</fullName>
    </submittedName>
</protein>
<evidence type="ECO:0000313" key="2">
    <source>
        <dbReference type="EMBL" id="CDI02329.1"/>
    </source>
</evidence>
<feature type="transmembrane region" description="Helical" evidence="1">
    <location>
        <begin position="218"/>
        <end position="235"/>
    </location>
</feature>
<dbReference type="NCBIfam" id="TIGR03747">
    <property type="entry name" value="conj_TIGR03747"/>
    <property type="match status" value="1"/>
</dbReference>
<dbReference type="RefSeq" id="WP_048672401.1">
    <property type="nucleotide sequence ID" value="NZ_CBTJ020000034.1"/>
</dbReference>
<gene>
    <name evidence="2" type="ORF">BN873_280015</name>
</gene>
<sequence>MRDRRPYAPPEPVYRRPWSLAGLLDHAMAFLTVTIAGWWISILVEWAGIGFHWWDLPGAAHSQDVLRTELSWLKADFTAAEFTLRVIDWAYWGAQMLYHWSGLEWIVRWIVADPTLPYPGPTPLRQTLRHFGDYLLAATYVTQLVGARLAVVWLTLPVFLLMGLMGVIDGLVMRDLRRFGGGAESSFMYHHLKKMIRPMASVPIFLYLIAPWSVHPTLLFGPFTLLFGYFMQRTLSKFKKYL</sequence>
<reference evidence="2" key="2">
    <citation type="submission" date="2014-03" db="EMBL/GenBank/DDBJ databases">
        <title>Candidatus Competibacter-lineage genomes retrieved from metagenomes reveal functional metabolic diversity.</title>
        <authorList>
            <person name="McIlroy S.J."/>
            <person name="Albertsen M."/>
            <person name="Andresen E.K."/>
            <person name="Saunders A.M."/>
            <person name="Kristiansen R."/>
            <person name="Stokholm-Bjerregaard M."/>
            <person name="Nielsen K.L."/>
            <person name="Nielsen P.H."/>
        </authorList>
    </citation>
    <scope>NUCLEOTIDE SEQUENCE</scope>
    <source>
        <strain evidence="2">Run_A_D11</strain>
    </source>
</reference>
<evidence type="ECO:0000313" key="3">
    <source>
        <dbReference type="Proteomes" id="UP000035760"/>
    </source>
</evidence>
<keyword evidence="1" id="KW-1133">Transmembrane helix</keyword>
<dbReference type="STRING" id="1400863.BN873_280015"/>